<feature type="compositionally biased region" description="Gly residues" evidence="4">
    <location>
        <begin position="271"/>
        <end position="292"/>
    </location>
</feature>
<feature type="compositionally biased region" description="Low complexity" evidence="4">
    <location>
        <begin position="1030"/>
        <end position="1046"/>
    </location>
</feature>
<dbReference type="GO" id="GO:0008270">
    <property type="term" value="F:zinc ion binding"/>
    <property type="evidence" value="ECO:0007669"/>
    <property type="project" value="InterPro"/>
</dbReference>
<dbReference type="EMBL" id="BNCO01000010">
    <property type="protein sequence ID" value="GIL51078.1"/>
    <property type="molecule type" value="Genomic_DNA"/>
</dbReference>
<dbReference type="Proteomes" id="UP000747399">
    <property type="component" value="Unassembled WGS sequence"/>
</dbReference>
<dbReference type="Pfam" id="PF00246">
    <property type="entry name" value="Peptidase_M14"/>
    <property type="match status" value="1"/>
</dbReference>
<feature type="region of interest" description="Disordered" evidence="4">
    <location>
        <begin position="851"/>
        <end position="894"/>
    </location>
</feature>
<dbReference type="GO" id="GO:0004181">
    <property type="term" value="F:metallocarboxypeptidase activity"/>
    <property type="evidence" value="ECO:0007669"/>
    <property type="project" value="InterPro"/>
</dbReference>
<dbReference type="PROSITE" id="PS52035">
    <property type="entry name" value="PEPTIDASE_M14"/>
    <property type="match status" value="1"/>
</dbReference>
<keyword evidence="7" id="KW-1185">Reference proteome</keyword>
<evidence type="ECO:0000256" key="2">
    <source>
        <dbReference type="ARBA" id="ARBA00005988"/>
    </source>
</evidence>
<feature type="region of interest" description="Disordered" evidence="4">
    <location>
        <begin position="1244"/>
        <end position="1292"/>
    </location>
</feature>
<gene>
    <name evidence="6" type="ORF">Vafri_7169</name>
</gene>
<dbReference type="SUPFAM" id="SSF53187">
    <property type="entry name" value="Zn-dependent exopeptidases"/>
    <property type="match status" value="1"/>
</dbReference>
<evidence type="ECO:0000259" key="5">
    <source>
        <dbReference type="PROSITE" id="PS52035"/>
    </source>
</evidence>
<dbReference type="InterPro" id="IPR000834">
    <property type="entry name" value="Peptidase_M14"/>
</dbReference>
<dbReference type="Gene3D" id="2.60.40.3120">
    <property type="match status" value="1"/>
</dbReference>
<feature type="compositionally biased region" description="Gly residues" evidence="4">
    <location>
        <begin position="324"/>
        <end position="335"/>
    </location>
</feature>
<organism evidence="6 7">
    <name type="scientific">Volvox africanus</name>
    <dbReference type="NCBI Taxonomy" id="51714"/>
    <lineage>
        <taxon>Eukaryota</taxon>
        <taxon>Viridiplantae</taxon>
        <taxon>Chlorophyta</taxon>
        <taxon>core chlorophytes</taxon>
        <taxon>Chlorophyceae</taxon>
        <taxon>CS clade</taxon>
        <taxon>Chlamydomonadales</taxon>
        <taxon>Volvocaceae</taxon>
        <taxon>Volvox</taxon>
    </lineage>
</organism>
<evidence type="ECO:0000313" key="6">
    <source>
        <dbReference type="EMBL" id="GIL51078.1"/>
    </source>
</evidence>
<feature type="compositionally biased region" description="Acidic residues" evidence="4">
    <location>
        <begin position="851"/>
        <end position="866"/>
    </location>
</feature>
<feature type="domain" description="Peptidase M14" evidence="5">
    <location>
        <begin position="519"/>
        <end position="812"/>
    </location>
</feature>
<feature type="region of interest" description="Disordered" evidence="4">
    <location>
        <begin position="1"/>
        <end position="119"/>
    </location>
</feature>
<feature type="compositionally biased region" description="Polar residues" evidence="4">
    <location>
        <begin position="1"/>
        <end position="12"/>
    </location>
</feature>
<dbReference type="PANTHER" id="PTHR12756:SF45">
    <property type="entry name" value="CYTOSOLIC CARBOXYPEPTIDASE NNA1"/>
    <property type="match status" value="1"/>
</dbReference>
<feature type="compositionally biased region" description="Low complexity" evidence="4">
    <location>
        <begin position="247"/>
        <end position="270"/>
    </location>
</feature>
<accession>A0A8J4B3W0</accession>
<feature type="region of interest" description="Disordered" evidence="4">
    <location>
        <begin position="1084"/>
        <end position="1128"/>
    </location>
</feature>
<dbReference type="GO" id="GO:0006508">
    <property type="term" value="P:proteolysis"/>
    <property type="evidence" value="ECO:0007669"/>
    <property type="project" value="InterPro"/>
</dbReference>
<evidence type="ECO:0000256" key="3">
    <source>
        <dbReference type="PROSITE-ProRule" id="PRU01379"/>
    </source>
</evidence>
<comment type="similarity">
    <text evidence="2 3">Belongs to the peptidase M14 family.</text>
</comment>
<reference evidence="6" key="1">
    <citation type="journal article" date="2021" name="Proc. Natl. Acad. Sci. U.S.A.">
        <title>Three genomes in the algal genus Volvox reveal the fate of a haploid sex-determining region after a transition to homothallism.</title>
        <authorList>
            <person name="Yamamoto K."/>
            <person name="Hamaji T."/>
            <person name="Kawai-Toyooka H."/>
            <person name="Matsuzaki R."/>
            <person name="Takahashi F."/>
            <person name="Nishimura Y."/>
            <person name="Kawachi M."/>
            <person name="Noguchi H."/>
            <person name="Minakuchi Y."/>
            <person name="Umen J.G."/>
            <person name="Toyoda A."/>
            <person name="Nozaki H."/>
        </authorList>
    </citation>
    <scope>NUCLEOTIDE SEQUENCE</scope>
    <source>
        <strain evidence="6">NIES-3780</strain>
    </source>
</reference>
<evidence type="ECO:0000313" key="7">
    <source>
        <dbReference type="Proteomes" id="UP000747399"/>
    </source>
</evidence>
<sequence length="1330" mass="139921">MESHSGRTSSKLNMDEGGRHNMLSALPPPPMPYGVPYFNQSSINNPPYGHLAPLPRKPDAAPLQPLPPTPPPPQQPQPQPRPQPPLDITRTPLDNVRNPSPLPLDPVRPPQPLPQPEPPRRTVQIYRKRQHEATESPFDFGAWHVPGMLAHPEGDIPNLPPRSGTGMRLRPARLPPCSCIPPSYPEPLVPVDPMLPQVLRMHDQRRLVNPSQVANVVVFDCIERPPRSSEPIVPAAVEGAAAGGTAIAPGAEGEAPAAAGGSSVGTTTSGEGSGGASGSSGQATGPGAGGGSAVDAASGAPGGRVSVEGSQPRGADSDGSRATAGGGTTEAGGAGEASSAGAGEAAAAASRGAAGPASCSYTRTTLYDYFEDMPAWYTPRGASDDTLVFESRYESGNLRRAVQVYPYEYDLILRPDINTRGHTQWFFFSVTNTRAGCRYKFNVINLLKEDSLYNDGMRPLVHSTKAQAGRGLGWHRAGSRISYYANTIRRGRSGKTYYTLTFTLTTEFDNDLVHVAHCYPYTYTDLQRYIRSLELDPLRRHHLRRETLATSLAGNAVDVLTITSPTDDPEALKRRKGVVVSARVHPGESNASWMMKGVLDFLMGPSLDARILRDAFVFKIIPMLNPDGVITGNYRCSLAGVDLNRVWNDPSRKLHPVIHATKLYLKQLLDEREVVMFCDLHGHSRKRGVFMYGCEKKMPRDQNPAFPGWPHPGSVGGQTSIPWRFQEKLLPLLIQYNAPDLFSYQDCSFKVQKSKSGTSRVVGFRELGLINSFTVEASFAGPISGRLARQHFTTNHLEQQGAALMMALLDYWDPDAYGLGDLLGQLDFMHPANGEAPPKFITTVDGQLLEMEDDEPPTDSDDESSDDGTRGGAAGPRSRIATGGRTLQLGPGGLGPLARDAQGASFIQQYYSAYGMANGGAASNGGGISGGGGALLTDLAGGLQLRGPGPVGPGDKMHSDSEMVMDPKKAKRRARLALQRAQLKAEQAKATEGLAACLPMMAALQVQSPSSSFTAEASGNRALVGGSGGNDSRSSSFSTGSSLRPGNGPGGGRGASTPATPHAIEYAKQRGVYRGDAPQWTVPGLNAAYDMPEGSASGPPSPSPQAHRPQSPHRGTSNGPLSGVGLGRLSTSTNAFNALLYSQPTAGGSMTSAATAGGTGGSILSTSPGIFATSAATRGAVSPLPLRNSGYILTSYGSMAGLAREDSGGSGTGVDPGLSPSGSSISGRLLNPLPANAARAAAVGSSSNVTLGAGSRSRAQSRPRNESMLGLPDPGVGGGGGEDGQDEGPASLQAIAAAYSDPERLRKDREALELRVTEAVLSTSPLFQRL</sequence>
<name>A0A8J4B3W0_9CHLO</name>
<feature type="active site" description="Proton donor/acceptor" evidence="3">
    <location>
        <position position="776"/>
    </location>
</feature>
<feature type="compositionally biased region" description="Low complexity" evidence="4">
    <location>
        <begin position="1217"/>
        <end position="1226"/>
    </location>
</feature>
<feature type="region of interest" description="Disordered" evidence="4">
    <location>
        <begin position="1204"/>
        <end position="1226"/>
    </location>
</feature>
<feature type="region of interest" description="Disordered" evidence="4">
    <location>
        <begin position="1017"/>
        <end position="1059"/>
    </location>
</feature>
<proteinExistence type="inferred from homology"/>
<comment type="caution">
    <text evidence="6">The sequence shown here is derived from an EMBL/GenBank/DDBJ whole genome shotgun (WGS) entry which is preliminary data.</text>
</comment>
<dbReference type="InterPro" id="IPR040626">
    <property type="entry name" value="Pepdidase_M14_N"/>
</dbReference>
<evidence type="ECO:0000256" key="4">
    <source>
        <dbReference type="SAM" id="MobiDB-lite"/>
    </source>
</evidence>
<evidence type="ECO:0000256" key="1">
    <source>
        <dbReference type="ARBA" id="ARBA00001947"/>
    </source>
</evidence>
<dbReference type="Gene3D" id="3.40.630.10">
    <property type="entry name" value="Zn peptidases"/>
    <property type="match status" value="1"/>
</dbReference>
<protein>
    <recommendedName>
        <fullName evidence="5">Peptidase M14 domain-containing protein</fullName>
    </recommendedName>
</protein>
<feature type="compositionally biased region" description="Pro residues" evidence="4">
    <location>
        <begin position="100"/>
        <end position="117"/>
    </location>
</feature>
<dbReference type="InterPro" id="IPR050821">
    <property type="entry name" value="Cytosolic_carboxypeptidase"/>
</dbReference>
<feature type="compositionally biased region" description="Pro residues" evidence="4">
    <location>
        <begin position="64"/>
        <end position="85"/>
    </location>
</feature>
<feature type="region of interest" description="Disordered" evidence="4">
    <location>
        <begin position="247"/>
        <end position="338"/>
    </location>
</feature>
<dbReference type="Pfam" id="PF18027">
    <property type="entry name" value="Pepdidase_M14_N"/>
    <property type="match status" value="1"/>
</dbReference>
<dbReference type="PANTHER" id="PTHR12756">
    <property type="entry name" value="CYTOSOLIC CARBOXYPEPTIDASE"/>
    <property type="match status" value="1"/>
</dbReference>
<comment type="cofactor">
    <cofactor evidence="1">
        <name>Zn(2+)</name>
        <dbReference type="ChEBI" id="CHEBI:29105"/>
    </cofactor>
</comment>